<dbReference type="PROSITE" id="PS50937">
    <property type="entry name" value="HTH_MERR_2"/>
    <property type="match status" value="1"/>
</dbReference>
<keyword evidence="1" id="KW-0678">Repressor</keyword>
<sequence>MEKDELLKISELADFFGTTPKALRLYEKKGILVPCKIDPLTGYRYYSADQVKKLNVLVELQELGFTLNEIKKIMKGGLKSQAFLDALYSKKVEWEQKKSEIQSKIGAIENIEQNLSRKIGTKEITEMTEDERAWFLLNAVCVEELKASKVLSDAIWV</sequence>
<accession>A0A1H9DIE0</accession>
<organism evidence="6 7">
    <name type="scientific">Treponema bryantii</name>
    <dbReference type="NCBI Taxonomy" id="163"/>
    <lineage>
        <taxon>Bacteria</taxon>
        <taxon>Pseudomonadati</taxon>
        <taxon>Spirochaetota</taxon>
        <taxon>Spirochaetia</taxon>
        <taxon>Spirochaetales</taxon>
        <taxon>Treponemataceae</taxon>
        <taxon>Treponema</taxon>
    </lineage>
</organism>
<dbReference type="GO" id="GO:0003677">
    <property type="term" value="F:DNA binding"/>
    <property type="evidence" value="ECO:0007669"/>
    <property type="project" value="UniProtKB-KW"/>
</dbReference>
<dbReference type="Pfam" id="PF13411">
    <property type="entry name" value="MerR_1"/>
    <property type="match status" value="1"/>
</dbReference>
<dbReference type="InterPro" id="IPR047057">
    <property type="entry name" value="MerR_fam"/>
</dbReference>
<keyword evidence="7" id="KW-1185">Reference proteome</keyword>
<evidence type="ECO:0000256" key="4">
    <source>
        <dbReference type="ARBA" id="ARBA00023163"/>
    </source>
</evidence>
<evidence type="ECO:0000313" key="6">
    <source>
        <dbReference type="EMBL" id="SEQ12508.1"/>
    </source>
</evidence>
<name>A0A1H9DIE0_9SPIR</name>
<dbReference type="Proteomes" id="UP000182360">
    <property type="component" value="Unassembled WGS sequence"/>
</dbReference>
<dbReference type="PANTHER" id="PTHR30204">
    <property type="entry name" value="REDOX-CYCLING DRUG-SENSING TRANSCRIPTIONAL ACTIVATOR SOXR"/>
    <property type="match status" value="1"/>
</dbReference>
<dbReference type="OrthoDB" id="9773308at2"/>
<dbReference type="PANTHER" id="PTHR30204:SF69">
    <property type="entry name" value="MERR-FAMILY TRANSCRIPTIONAL REGULATOR"/>
    <property type="match status" value="1"/>
</dbReference>
<keyword evidence="3 6" id="KW-0238">DNA-binding</keyword>
<dbReference type="Gene3D" id="1.10.1660.10">
    <property type="match status" value="1"/>
</dbReference>
<keyword evidence="2" id="KW-0805">Transcription regulation</keyword>
<dbReference type="AlphaFoldDB" id="A0A1H9DIE0"/>
<dbReference type="RefSeq" id="WP_074641843.1">
    <property type="nucleotide sequence ID" value="NZ_AP025286.1"/>
</dbReference>
<gene>
    <name evidence="6" type="ORF">SAMN04487977_102565</name>
</gene>
<evidence type="ECO:0000313" key="7">
    <source>
        <dbReference type="Proteomes" id="UP000182360"/>
    </source>
</evidence>
<dbReference type="GO" id="GO:0003700">
    <property type="term" value="F:DNA-binding transcription factor activity"/>
    <property type="evidence" value="ECO:0007669"/>
    <property type="project" value="InterPro"/>
</dbReference>
<protein>
    <submittedName>
        <fullName evidence="6">DNA-binding transcriptional regulator, MerR family</fullName>
    </submittedName>
</protein>
<proteinExistence type="predicted"/>
<reference evidence="6 7" key="1">
    <citation type="submission" date="2016-10" db="EMBL/GenBank/DDBJ databases">
        <authorList>
            <person name="de Groot N.N."/>
        </authorList>
    </citation>
    <scope>NUCLEOTIDE SEQUENCE [LARGE SCALE GENOMIC DNA]</scope>
    <source>
        <strain evidence="6 7">B25</strain>
    </source>
</reference>
<evidence type="ECO:0000256" key="1">
    <source>
        <dbReference type="ARBA" id="ARBA00022491"/>
    </source>
</evidence>
<dbReference type="InterPro" id="IPR000551">
    <property type="entry name" value="MerR-type_HTH_dom"/>
</dbReference>
<evidence type="ECO:0000259" key="5">
    <source>
        <dbReference type="PROSITE" id="PS50937"/>
    </source>
</evidence>
<feature type="domain" description="HTH merR-type" evidence="5">
    <location>
        <begin position="6"/>
        <end position="76"/>
    </location>
</feature>
<keyword evidence="4" id="KW-0804">Transcription</keyword>
<evidence type="ECO:0000256" key="3">
    <source>
        <dbReference type="ARBA" id="ARBA00023125"/>
    </source>
</evidence>
<dbReference type="EMBL" id="FOFU01000002">
    <property type="protein sequence ID" value="SEQ12508.1"/>
    <property type="molecule type" value="Genomic_DNA"/>
</dbReference>
<dbReference type="InterPro" id="IPR009061">
    <property type="entry name" value="DNA-bd_dom_put_sf"/>
</dbReference>
<dbReference type="SMART" id="SM00422">
    <property type="entry name" value="HTH_MERR"/>
    <property type="match status" value="1"/>
</dbReference>
<dbReference type="STRING" id="163.SAMN04487775_10151"/>
<dbReference type="SUPFAM" id="SSF46955">
    <property type="entry name" value="Putative DNA-binding domain"/>
    <property type="match status" value="1"/>
</dbReference>
<evidence type="ECO:0000256" key="2">
    <source>
        <dbReference type="ARBA" id="ARBA00023015"/>
    </source>
</evidence>